<sequence length="190" mass="19698">MIRGSALPAFGLLALLLAGCSSLVPETQKKLEAVDPVRQDISDLVLTLDLPAGVQPVPETTQLSVNFTVAGQPARQVDAKLVLADPGDLAETLRPPATGRTYYFMAFSPADQKKLRDTQAWARSAGNASAAGGLSMAPRFCGTAPVDAGKARFSVNVTLPGTAQASPLIRDEVLANALALSGETALQPCA</sequence>
<keyword evidence="3" id="KW-1185">Reference proteome</keyword>
<accession>A0AA41QQQ7</accession>
<reference evidence="2" key="1">
    <citation type="submission" date="2022-03" db="EMBL/GenBank/DDBJ databases">
        <title>The complete genome sequence of a Methyloterrigena soli.</title>
        <authorList>
            <person name="Zi Z."/>
        </authorList>
    </citation>
    <scope>NUCLEOTIDE SEQUENCE</scope>
    <source>
        <strain evidence="2">M48</strain>
    </source>
</reference>
<feature type="chain" id="PRO_5041250723" description="Lipoprotein" evidence="1">
    <location>
        <begin position="24"/>
        <end position="190"/>
    </location>
</feature>
<proteinExistence type="predicted"/>
<dbReference type="EMBL" id="JALAZD010000002">
    <property type="protein sequence ID" value="MCI0128583.1"/>
    <property type="molecule type" value="Genomic_DNA"/>
</dbReference>
<feature type="signal peptide" evidence="1">
    <location>
        <begin position="1"/>
        <end position="23"/>
    </location>
</feature>
<organism evidence="2 3">
    <name type="scientific">Paradevosia shaoguanensis</name>
    <dbReference type="NCBI Taxonomy" id="1335043"/>
    <lineage>
        <taxon>Bacteria</taxon>
        <taxon>Pseudomonadati</taxon>
        <taxon>Pseudomonadota</taxon>
        <taxon>Alphaproteobacteria</taxon>
        <taxon>Hyphomicrobiales</taxon>
        <taxon>Devosiaceae</taxon>
        <taxon>Paradevosia</taxon>
    </lineage>
</organism>
<dbReference type="RefSeq" id="WP_281736697.1">
    <property type="nucleotide sequence ID" value="NZ_JAKETQ010000002.1"/>
</dbReference>
<comment type="caution">
    <text evidence="2">The sequence shown here is derived from an EMBL/GenBank/DDBJ whole genome shotgun (WGS) entry which is preliminary data.</text>
</comment>
<name>A0AA41QQQ7_9HYPH</name>
<dbReference type="Proteomes" id="UP001156140">
    <property type="component" value="Unassembled WGS sequence"/>
</dbReference>
<dbReference type="AlphaFoldDB" id="A0AA41QQQ7"/>
<evidence type="ECO:0000313" key="3">
    <source>
        <dbReference type="Proteomes" id="UP001156140"/>
    </source>
</evidence>
<evidence type="ECO:0000313" key="2">
    <source>
        <dbReference type="EMBL" id="MCI0128583.1"/>
    </source>
</evidence>
<evidence type="ECO:0000256" key="1">
    <source>
        <dbReference type="SAM" id="SignalP"/>
    </source>
</evidence>
<evidence type="ECO:0008006" key="4">
    <source>
        <dbReference type="Google" id="ProtNLM"/>
    </source>
</evidence>
<gene>
    <name evidence="2" type="ORF">ML536_17260</name>
</gene>
<keyword evidence="1" id="KW-0732">Signal</keyword>
<dbReference type="PROSITE" id="PS51257">
    <property type="entry name" value="PROKAR_LIPOPROTEIN"/>
    <property type="match status" value="1"/>
</dbReference>
<protein>
    <recommendedName>
        <fullName evidence="4">Lipoprotein</fullName>
    </recommendedName>
</protein>